<evidence type="ECO:0000256" key="2">
    <source>
        <dbReference type="SAM" id="Phobius"/>
    </source>
</evidence>
<proteinExistence type="predicted"/>
<feature type="transmembrane region" description="Helical" evidence="2">
    <location>
        <begin position="540"/>
        <end position="560"/>
    </location>
</feature>
<keyword evidence="4" id="KW-1185">Reference proteome</keyword>
<dbReference type="EMBL" id="BAABME010000023">
    <property type="protein sequence ID" value="GAA0138593.1"/>
    <property type="molecule type" value="Genomic_DNA"/>
</dbReference>
<dbReference type="InterPro" id="IPR044708">
    <property type="entry name" value="CPR5"/>
</dbReference>
<sequence>MDNPLPPPPPEPSSSSTDVAAPNPTTEPPNSTTTRKTKLPSLNSHSQSSSSSHSPSTIKRGFKVPVRFSFGPVKRLGPVRASIGPSNGIGPDRASFGPSKGLISSGAEDIDALALPLGMAVAAVIAQVLERKDADVEKMSADHLSVICSSAVKESLSYVFGYSFDGFGRNFEKSFQSTLQTLRLVNESSQGSVSGYVKSLTKERSSEMPPHSSSYKQEDSICDSIGETCQLESTGDMNSADTHSNILEDTDRVMHQQLTLHRGQGYQQLACISSSTDIFNSDHNQSMISTFRKSVMEQSRSNDLKEFELGLVQKRLQLEEKQLDVMSEANSLGRSKLSMSYSMASFKAGKFKTELEDTRRAELLRQCVDCLVFGLVVMLSCLGYGIYIFSFERITDATSACTPTMGSKSWWKPQVMTSLDSGVQLAWCYAQTLSRMMFAISMIIVIMYLLIQRSASSNQTMPLTFIILVLGVAIGVVGKLCIDTLGGSGYHWLFHWEVLCFLHFLSIFWTKMLHSILYGPVTPFEQKKSSVLSPYVIRRISYYTVMLLILPLLCGLLPFASLGEWSDHFSSLFIANTLS</sequence>
<feature type="transmembrane region" description="Helical" evidence="2">
    <location>
        <begin position="463"/>
        <end position="482"/>
    </location>
</feature>
<dbReference type="GO" id="GO:0010090">
    <property type="term" value="P:trichome morphogenesis"/>
    <property type="evidence" value="ECO:0007669"/>
    <property type="project" value="InterPro"/>
</dbReference>
<keyword evidence="2" id="KW-1133">Transmembrane helix</keyword>
<keyword evidence="2" id="KW-0812">Transmembrane</keyword>
<evidence type="ECO:0008006" key="5">
    <source>
        <dbReference type="Google" id="ProtNLM"/>
    </source>
</evidence>
<dbReference type="AlphaFoldDB" id="A0AAV3NI08"/>
<reference evidence="3 4" key="1">
    <citation type="submission" date="2024-01" db="EMBL/GenBank/DDBJ databases">
        <title>The complete chloroplast genome sequence of Lithospermum erythrorhizon: insights into the phylogenetic relationship among Boraginaceae species and the maternal lineages of purple gromwells.</title>
        <authorList>
            <person name="Okada T."/>
            <person name="Watanabe K."/>
        </authorList>
    </citation>
    <scope>NUCLEOTIDE SEQUENCE [LARGE SCALE GENOMIC DNA]</scope>
</reference>
<name>A0AAV3NI08_LITER</name>
<keyword evidence="2" id="KW-0472">Membrane</keyword>
<dbReference type="PANTHER" id="PTHR35322">
    <property type="entry name" value="PROTEIN CPR-5"/>
    <property type="match status" value="1"/>
</dbReference>
<organism evidence="3 4">
    <name type="scientific">Lithospermum erythrorhizon</name>
    <name type="common">Purple gromwell</name>
    <name type="synonym">Lithospermum officinale var. erythrorhizon</name>
    <dbReference type="NCBI Taxonomy" id="34254"/>
    <lineage>
        <taxon>Eukaryota</taxon>
        <taxon>Viridiplantae</taxon>
        <taxon>Streptophyta</taxon>
        <taxon>Embryophyta</taxon>
        <taxon>Tracheophyta</taxon>
        <taxon>Spermatophyta</taxon>
        <taxon>Magnoliopsida</taxon>
        <taxon>eudicotyledons</taxon>
        <taxon>Gunneridae</taxon>
        <taxon>Pentapetalae</taxon>
        <taxon>asterids</taxon>
        <taxon>lamiids</taxon>
        <taxon>Boraginales</taxon>
        <taxon>Boraginaceae</taxon>
        <taxon>Boraginoideae</taxon>
        <taxon>Lithospermeae</taxon>
        <taxon>Lithospermum</taxon>
    </lineage>
</organism>
<feature type="transmembrane region" description="Helical" evidence="2">
    <location>
        <begin position="368"/>
        <end position="389"/>
    </location>
</feature>
<evidence type="ECO:0000256" key="1">
    <source>
        <dbReference type="SAM" id="MobiDB-lite"/>
    </source>
</evidence>
<comment type="caution">
    <text evidence="3">The sequence shown here is derived from an EMBL/GenBank/DDBJ whole genome shotgun (WGS) entry which is preliminary data.</text>
</comment>
<feature type="compositionally biased region" description="Pro residues" evidence="1">
    <location>
        <begin position="1"/>
        <end position="12"/>
    </location>
</feature>
<dbReference type="GO" id="GO:0010150">
    <property type="term" value="P:leaf senescence"/>
    <property type="evidence" value="ECO:0007669"/>
    <property type="project" value="InterPro"/>
</dbReference>
<feature type="transmembrane region" description="Helical" evidence="2">
    <location>
        <begin position="494"/>
        <end position="519"/>
    </location>
</feature>
<dbReference type="Proteomes" id="UP001454036">
    <property type="component" value="Unassembled WGS sequence"/>
</dbReference>
<feature type="region of interest" description="Disordered" evidence="1">
    <location>
        <begin position="1"/>
        <end position="58"/>
    </location>
</feature>
<protein>
    <recommendedName>
        <fullName evidence="5">Protein CPR-5</fullName>
    </recommendedName>
</protein>
<gene>
    <name evidence="3" type="ORF">LIER_00306</name>
</gene>
<evidence type="ECO:0000313" key="3">
    <source>
        <dbReference type="EMBL" id="GAA0138593.1"/>
    </source>
</evidence>
<dbReference type="GO" id="GO:0006952">
    <property type="term" value="P:defense response"/>
    <property type="evidence" value="ECO:0007669"/>
    <property type="project" value="InterPro"/>
</dbReference>
<evidence type="ECO:0000313" key="4">
    <source>
        <dbReference type="Proteomes" id="UP001454036"/>
    </source>
</evidence>
<feature type="compositionally biased region" description="Low complexity" evidence="1">
    <location>
        <begin position="22"/>
        <end position="56"/>
    </location>
</feature>
<accession>A0AAV3NI08</accession>
<dbReference type="PANTHER" id="PTHR35322:SF2">
    <property type="entry name" value="PROTEIN CPR-5"/>
    <property type="match status" value="1"/>
</dbReference>
<feature type="transmembrane region" description="Helical" evidence="2">
    <location>
        <begin position="433"/>
        <end position="451"/>
    </location>
</feature>